<evidence type="ECO:0000313" key="2">
    <source>
        <dbReference type="EMBL" id="PTB45557.1"/>
    </source>
</evidence>
<evidence type="ECO:0000313" key="3">
    <source>
        <dbReference type="Proteomes" id="UP000240493"/>
    </source>
</evidence>
<protein>
    <submittedName>
        <fullName evidence="2">Uncharacterized protein</fullName>
    </submittedName>
</protein>
<feature type="compositionally biased region" description="Polar residues" evidence="1">
    <location>
        <begin position="366"/>
        <end position="376"/>
    </location>
</feature>
<name>A0A2T3ZL69_TRIA4</name>
<dbReference type="EMBL" id="KZ679257">
    <property type="protein sequence ID" value="PTB45557.1"/>
    <property type="molecule type" value="Genomic_DNA"/>
</dbReference>
<dbReference type="Proteomes" id="UP000240493">
    <property type="component" value="Unassembled WGS sequence"/>
</dbReference>
<organism evidence="2 3">
    <name type="scientific">Trichoderma asperellum (strain ATCC 204424 / CBS 433.97 / NBRC 101777)</name>
    <dbReference type="NCBI Taxonomy" id="1042311"/>
    <lineage>
        <taxon>Eukaryota</taxon>
        <taxon>Fungi</taxon>
        <taxon>Dikarya</taxon>
        <taxon>Ascomycota</taxon>
        <taxon>Pezizomycotina</taxon>
        <taxon>Sordariomycetes</taxon>
        <taxon>Hypocreomycetidae</taxon>
        <taxon>Hypocreales</taxon>
        <taxon>Hypocreaceae</taxon>
        <taxon>Trichoderma</taxon>
    </lineage>
</organism>
<evidence type="ECO:0000256" key="1">
    <source>
        <dbReference type="SAM" id="MobiDB-lite"/>
    </source>
</evidence>
<proteinExistence type="predicted"/>
<feature type="compositionally biased region" description="Basic and acidic residues" evidence="1">
    <location>
        <begin position="377"/>
        <end position="387"/>
    </location>
</feature>
<dbReference type="AlphaFoldDB" id="A0A2T3ZL69"/>
<feature type="region of interest" description="Disordered" evidence="1">
    <location>
        <begin position="1"/>
        <end position="29"/>
    </location>
</feature>
<reference evidence="2 3" key="1">
    <citation type="submission" date="2016-07" db="EMBL/GenBank/DDBJ databases">
        <title>Multiple horizontal gene transfer events from other fungi enriched the ability of initially mycotrophic Trichoderma (Ascomycota) to feed on dead plant biomass.</title>
        <authorList>
            <consortium name="DOE Joint Genome Institute"/>
            <person name="Aerts A."/>
            <person name="Atanasova L."/>
            <person name="Chenthamara K."/>
            <person name="Zhang J."/>
            <person name="Grujic M."/>
            <person name="Henrissat B."/>
            <person name="Kuo A."/>
            <person name="Salamov A."/>
            <person name="Lipzen A."/>
            <person name="Labutti K."/>
            <person name="Barry K."/>
            <person name="Miao Y."/>
            <person name="Rahimi M.J."/>
            <person name="Shen Q."/>
            <person name="Grigoriev I.V."/>
            <person name="Kubicek C.P."/>
            <person name="Druzhinina I.S."/>
        </authorList>
    </citation>
    <scope>NUCLEOTIDE SEQUENCE [LARGE SCALE GENOMIC DNA]</scope>
    <source>
        <strain evidence="2 3">CBS 433.97</strain>
    </source>
</reference>
<keyword evidence="3" id="KW-1185">Reference proteome</keyword>
<accession>A0A2T3ZL69</accession>
<gene>
    <name evidence="2" type="ORF">M441DRAFT_43580</name>
</gene>
<sequence length="463" mass="50940">MACSNDTEQGEEDTRESEIGPSRSRSPSTTDFIMLPVINQSSGLCCAPASLMAMCKSSAYCLYPRACRFTRIIVLPTHAKVPILVLSGCLRIAISAGIRHICIREVQYLCAANGCNNANHLGNFDTVYRSFQAGVLVIFDKNGVAELYQDYGALSLGSAQGRAKVWSTRIIACRNLAPPYASGGMDKYLRHWPKVTQYIHAHMVTRAEFGRRRLATRPHDREGGLSGAEFFFWTGNAVTAGMLGRCLCVVDFFWRLREKGTAPRDLKASGKGFHGNPRHRPVSCSSSGWRPWYSESHAHEAQLLLISGWRGEARRGEGIHSHATLIMSAAQSLQHILCTRHSCPHHRVIPAARDWPESPSPPSGAEGTQPSISTKDTTGELRGEQRRTRARALGGAEATEDPPYGARSSLGSGPRTLQVGGLWVKLIPRWTYTPSQHAHQVGHYTLLASRRKIESGRDAIAMR</sequence>
<feature type="region of interest" description="Disordered" evidence="1">
    <location>
        <begin position="351"/>
        <end position="412"/>
    </location>
</feature>